<reference evidence="3" key="2">
    <citation type="journal article" date="2021" name="Sci. Data">
        <title>Chromosome-scale genome sequencing, assembly and annotation of six genomes from subfamily Leishmaniinae.</title>
        <authorList>
            <person name="Almutairi H."/>
            <person name="Urbaniak M.D."/>
            <person name="Bates M.D."/>
            <person name="Jariyapan N."/>
            <person name="Kwakye-Nuako G."/>
            <person name="Thomaz Soccol V."/>
            <person name="Al-Salem W.S."/>
            <person name="Dillon R.J."/>
            <person name="Bates P.A."/>
            <person name="Gatherer D."/>
        </authorList>
    </citation>
    <scope>NUCLEOTIDE SEQUENCE [LARGE SCALE GENOMIC DNA]</scope>
</reference>
<evidence type="ECO:0000313" key="3">
    <source>
        <dbReference type="Proteomes" id="UP000674143"/>
    </source>
</evidence>
<dbReference type="Proteomes" id="UP000674143">
    <property type="component" value="Unassembled WGS sequence"/>
</dbReference>
<feature type="region of interest" description="Disordered" evidence="1">
    <location>
        <begin position="450"/>
        <end position="488"/>
    </location>
</feature>
<organism evidence="2 3">
    <name type="scientific">Leishmania orientalis</name>
    <dbReference type="NCBI Taxonomy" id="2249476"/>
    <lineage>
        <taxon>Eukaryota</taxon>
        <taxon>Discoba</taxon>
        <taxon>Euglenozoa</taxon>
        <taxon>Kinetoplastea</taxon>
        <taxon>Metakinetoplastina</taxon>
        <taxon>Trypanosomatida</taxon>
        <taxon>Trypanosomatidae</taxon>
        <taxon>Leishmaniinae</taxon>
        <taxon>Leishmania</taxon>
    </lineage>
</organism>
<comment type="caution">
    <text evidence="2">The sequence shown here is derived from an EMBL/GenBank/DDBJ whole genome shotgun (WGS) entry which is preliminary data.</text>
</comment>
<sequence length="794" mass="83687">MPLSPFIRPLSPLQTQFAPSLPEPCSLADAALRPLPAETSATLTGAWDHDTSSALVSATVAPESHPSGRAMCLSAAGVAHSPPVTMPAPAPPPLRTQTLAPTFHSMVGEALSLEMLRDSYTAQLQRNFQQRPVVEALRGTPDGAAARARSRLSNEAVATQALSSKDTIHRGPLRHALLPSPASSSSVHPYVSAATACPIAAHRKRADEPPPAEKPLSLLHSATATAMAAARPSYGAALIRNCSPAKRADQRELYSSHLRAQRELRRSSSQSLFEQRPNDRREAESLTSSLSSFGCASTAVESDEMDPFRPSAPAPFTASVTRCRGAAPSDRTTRSRTVSIVACPAVGKGSESAATSNAAGSGARASKARVVSGHVSLALPSAQASELGMGKVDAFAAPSCCPPHGAFLGKKAEEETIDEEEAEKFFDSPHVLAKEALQAMQPEPAAALLRKTASGKQGTATGSAPRTTRSPSGVTGAPENAAATSPAVEPYPPRYVYPALEECRRLLDEIRIVSPLLRRCLTPPRPLDSSSDSGGIATVASAPSAFSPARVPSRDIPASSQSTTIPSHYAATTAVVSPKRGHHAPRPEALRLYHWDAAAASEDLSFMRGPFQQSTERFAISVARQLQRLQAVGTRLYGKAHDTWASRGEMDAPSRRSRSLPSSVPLTSSWGSATPHFDVNQCDREGNNNKESPSRRLRRLLRETEAALPSFLERKAEPPLFSAPTAFAATSLPSTINRARSSRDGSGHGAHDSAATARPAGVSESSMESTLPPSAISCCLTAARPLMPSPLPHG</sequence>
<dbReference type="GeneID" id="92356244"/>
<reference evidence="3" key="1">
    <citation type="journal article" date="2021" name="Microbiol. Resour. Announc.">
        <title>LGAAP: Leishmaniinae Genome Assembly and Annotation Pipeline.</title>
        <authorList>
            <person name="Almutairi H."/>
            <person name="Urbaniak M.D."/>
            <person name="Bates M.D."/>
            <person name="Jariyapan N."/>
            <person name="Kwakye-Nuako G."/>
            <person name="Thomaz-Soccol V."/>
            <person name="Al-Salem W.S."/>
            <person name="Dillon R.J."/>
            <person name="Bates P.A."/>
            <person name="Gatherer D."/>
        </authorList>
    </citation>
    <scope>NUCLEOTIDE SEQUENCE [LARGE SCALE GENOMIC DNA]</scope>
</reference>
<feature type="region of interest" description="Disordered" evidence="1">
    <location>
        <begin position="646"/>
        <end position="696"/>
    </location>
</feature>
<protein>
    <submittedName>
        <fullName evidence="2">Uncharacterized protein</fullName>
    </submittedName>
</protein>
<feature type="compositionally biased region" description="Basic and acidic residues" evidence="1">
    <location>
        <begin position="741"/>
        <end position="751"/>
    </location>
</feature>
<feature type="region of interest" description="Disordered" evidence="1">
    <location>
        <begin position="524"/>
        <end position="563"/>
    </location>
</feature>
<dbReference type="AlphaFoldDB" id="A0A836KBJ0"/>
<evidence type="ECO:0000313" key="2">
    <source>
        <dbReference type="EMBL" id="KAG5464780.1"/>
    </source>
</evidence>
<proteinExistence type="predicted"/>
<feature type="compositionally biased region" description="Polar residues" evidence="1">
    <location>
        <begin position="454"/>
        <end position="473"/>
    </location>
</feature>
<feature type="compositionally biased region" description="Basic and acidic residues" evidence="1">
    <location>
        <begin position="681"/>
        <end position="696"/>
    </location>
</feature>
<dbReference type="SMR" id="A0A836KBJ0"/>
<gene>
    <name evidence="2" type="ORF">LSCM4_00221</name>
</gene>
<evidence type="ECO:0000256" key="1">
    <source>
        <dbReference type="SAM" id="MobiDB-lite"/>
    </source>
</evidence>
<feature type="compositionally biased region" description="Low complexity" evidence="1">
    <location>
        <begin position="659"/>
        <end position="669"/>
    </location>
</feature>
<keyword evidence="3" id="KW-1185">Reference proteome</keyword>
<accession>A0A836KBJ0</accession>
<dbReference type="KEGG" id="loi:92356244"/>
<dbReference type="EMBL" id="JAFHLR010000036">
    <property type="protein sequence ID" value="KAG5464780.1"/>
    <property type="molecule type" value="Genomic_DNA"/>
</dbReference>
<feature type="region of interest" description="Disordered" evidence="1">
    <location>
        <begin position="732"/>
        <end position="770"/>
    </location>
</feature>
<feature type="region of interest" description="Disordered" evidence="1">
    <location>
        <begin position="261"/>
        <end position="288"/>
    </location>
</feature>
<name>A0A836KBJ0_9TRYP</name>
<dbReference type="RefSeq" id="XP_067058411.1">
    <property type="nucleotide sequence ID" value="XM_067202310.1"/>
</dbReference>